<keyword evidence="4 11" id="KW-0812">Transmembrane</keyword>
<evidence type="ECO:0000256" key="12">
    <source>
        <dbReference type="SAM" id="Phobius"/>
    </source>
</evidence>
<keyword evidence="8" id="KW-0443">Lipid metabolism</keyword>
<evidence type="ECO:0000313" key="14">
    <source>
        <dbReference type="Proteomes" id="UP000327044"/>
    </source>
</evidence>
<comment type="caution">
    <text evidence="13">The sequence shown here is derived from an EMBL/GenBank/DDBJ whole genome shotgun (WGS) entry which is preliminary data.</text>
</comment>
<dbReference type="OrthoDB" id="10260134at2759"/>
<keyword evidence="14" id="KW-1185">Reference proteome</keyword>
<evidence type="ECO:0000256" key="3">
    <source>
        <dbReference type="ARBA" id="ARBA00022516"/>
    </source>
</evidence>
<organism evidence="13 14">
    <name type="scientific">Photinus pyralis</name>
    <name type="common">Common eastern firefly</name>
    <name type="synonym">Lampyris pyralis</name>
    <dbReference type="NCBI Taxonomy" id="7054"/>
    <lineage>
        <taxon>Eukaryota</taxon>
        <taxon>Metazoa</taxon>
        <taxon>Ecdysozoa</taxon>
        <taxon>Arthropoda</taxon>
        <taxon>Hexapoda</taxon>
        <taxon>Insecta</taxon>
        <taxon>Pterygota</taxon>
        <taxon>Neoptera</taxon>
        <taxon>Endopterygota</taxon>
        <taxon>Coleoptera</taxon>
        <taxon>Polyphaga</taxon>
        <taxon>Elateriformia</taxon>
        <taxon>Elateroidea</taxon>
        <taxon>Lampyridae</taxon>
        <taxon>Lampyrinae</taxon>
        <taxon>Photinus</taxon>
    </lineage>
</organism>
<evidence type="ECO:0000256" key="2">
    <source>
        <dbReference type="ARBA" id="ARBA00009295"/>
    </source>
</evidence>
<dbReference type="FunCoup" id="A0A5N4AHL6">
    <property type="interactions" value="55"/>
</dbReference>
<dbReference type="PANTHER" id="PTHR11351">
    <property type="entry name" value="ACYL-COA DESATURASE"/>
    <property type="match status" value="1"/>
</dbReference>
<evidence type="ECO:0000256" key="8">
    <source>
        <dbReference type="ARBA" id="ARBA00023098"/>
    </source>
</evidence>
<reference evidence="13 14" key="1">
    <citation type="journal article" date="2018" name="Elife">
        <title>Firefly genomes illuminate parallel origins of bioluminescence in beetles.</title>
        <authorList>
            <person name="Fallon T.R."/>
            <person name="Lower S.E."/>
            <person name="Chang C.H."/>
            <person name="Bessho-Uehara M."/>
            <person name="Martin G.J."/>
            <person name="Bewick A.J."/>
            <person name="Behringer M."/>
            <person name="Debat H.J."/>
            <person name="Wong I."/>
            <person name="Day J.C."/>
            <person name="Suvorov A."/>
            <person name="Silva C.J."/>
            <person name="Stanger-Hall K.F."/>
            <person name="Hall D.W."/>
            <person name="Schmitz R.J."/>
            <person name="Nelson D.R."/>
            <person name="Lewis S.M."/>
            <person name="Shigenobu S."/>
            <person name="Bybee S.M."/>
            <person name="Larracuente A.M."/>
            <person name="Oba Y."/>
            <person name="Weng J.K."/>
        </authorList>
    </citation>
    <scope>NUCLEOTIDE SEQUENCE [LARGE SCALE GENOMIC DNA]</scope>
    <source>
        <strain evidence="13">1611_PpyrPB1</strain>
        <tissue evidence="13">Whole body</tissue>
    </source>
</reference>
<dbReference type="InterPro" id="IPR015876">
    <property type="entry name" value="Acyl-CoA_DS"/>
</dbReference>
<dbReference type="GO" id="GO:0004768">
    <property type="term" value="F:stearoyl-CoA 9-desaturase activity"/>
    <property type="evidence" value="ECO:0007669"/>
    <property type="project" value="TreeGrafter"/>
</dbReference>
<feature type="transmembrane region" description="Helical" evidence="12">
    <location>
        <begin position="48"/>
        <end position="73"/>
    </location>
</feature>
<dbReference type="AlphaFoldDB" id="A0A5N4AHL6"/>
<evidence type="ECO:0000256" key="9">
    <source>
        <dbReference type="ARBA" id="ARBA00023136"/>
    </source>
</evidence>
<evidence type="ECO:0000256" key="5">
    <source>
        <dbReference type="ARBA" id="ARBA00022832"/>
    </source>
</evidence>
<comment type="similarity">
    <text evidence="2 11">Belongs to the fatty acid desaturase type 1 family.</text>
</comment>
<feature type="transmembrane region" description="Helical" evidence="12">
    <location>
        <begin position="166"/>
        <end position="184"/>
    </location>
</feature>
<accession>A0A5N4AHL6</accession>
<evidence type="ECO:0008006" key="15">
    <source>
        <dbReference type="Google" id="ProtNLM"/>
    </source>
</evidence>
<gene>
    <name evidence="13" type="ORF">PPYR_10906</name>
</gene>
<keyword evidence="9 12" id="KW-0472">Membrane</keyword>
<keyword evidence="5" id="KW-0276">Fatty acid metabolism</keyword>
<protein>
    <recommendedName>
        <fullName evidence="15">Fatty acid desaturase domain-containing protein</fullName>
    </recommendedName>
</protein>
<dbReference type="GO" id="GO:0006636">
    <property type="term" value="P:unsaturated fatty acid biosynthetic process"/>
    <property type="evidence" value="ECO:0007669"/>
    <property type="project" value="TreeGrafter"/>
</dbReference>
<evidence type="ECO:0000256" key="10">
    <source>
        <dbReference type="ARBA" id="ARBA00023160"/>
    </source>
</evidence>
<feature type="transmembrane region" description="Helical" evidence="12">
    <location>
        <begin position="191"/>
        <end position="214"/>
    </location>
</feature>
<dbReference type="EMBL" id="VVIM01000007">
    <property type="protein sequence ID" value="KAB0796845.1"/>
    <property type="molecule type" value="Genomic_DNA"/>
</dbReference>
<dbReference type="InParanoid" id="A0A5N4AHL6"/>
<keyword evidence="7 11" id="KW-0560">Oxidoreductase</keyword>
<dbReference type="PANTHER" id="PTHR11351:SF26">
    <property type="entry name" value="FATTY ACID DESATURASE DOMAIN-CONTAINING PROTEIN"/>
    <property type="match status" value="1"/>
</dbReference>
<comment type="cofactor">
    <cofactor evidence="11">
        <name>Fe(2+)</name>
        <dbReference type="ChEBI" id="CHEBI:29033"/>
    </cofactor>
</comment>
<evidence type="ECO:0000313" key="13">
    <source>
        <dbReference type="EMBL" id="KAB0796845.1"/>
    </source>
</evidence>
<evidence type="ECO:0000256" key="11">
    <source>
        <dbReference type="RuleBase" id="RU000581"/>
    </source>
</evidence>
<evidence type="ECO:0000256" key="1">
    <source>
        <dbReference type="ARBA" id="ARBA00004141"/>
    </source>
</evidence>
<keyword evidence="10 11" id="KW-0275">Fatty acid biosynthesis</keyword>
<dbReference type="CDD" id="cd03505">
    <property type="entry name" value="Delta9-FADS-like"/>
    <property type="match status" value="1"/>
</dbReference>
<dbReference type="GO" id="GO:0005506">
    <property type="term" value="F:iron ion binding"/>
    <property type="evidence" value="ECO:0007669"/>
    <property type="project" value="TreeGrafter"/>
</dbReference>
<dbReference type="Proteomes" id="UP000327044">
    <property type="component" value="Unassembled WGS sequence"/>
</dbReference>
<dbReference type="GO" id="GO:0005789">
    <property type="term" value="C:endoplasmic reticulum membrane"/>
    <property type="evidence" value="ECO:0007669"/>
    <property type="project" value="TreeGrafter"/>
</dbReference>
<keyword evidence="6 12" id="KW-1133">Transmembrane helix</keyword>
<evidence type="ECO:0000256" key="6">
    <source>
        <dbReference type="ARBA" id="ARBA00022989"/>
    </source>
</evidence>
<keyword evidence="3 11" id="KW-0444">Lipid biosynthesis</keyword>
<comment type="domain">
    <text evidence="11">The histidine box domains are involved in binding the catalytic metal ions.</text>
</comment>
<feature type="transmembrane region" description="Helical" evidence="12">
    <location>
        <begin position="24"/>
        <end position="42"/>
    </location>
</feature>
<evidence type="ECO:0000256" key="7">
    <source>
        <dbReference type="ARBA" id="ARBA00023002"/>
    </source>
</evidence>
<dbReference type="PRINTS" id="PR00075">
    <property type="entry name" value="FACDDSATRASE"/>
</dbReference>
<sequence length="333" mass="38924">MCDNKADCDEKVEEPTREDDWPKFLFFNYIQILTIYGLYLGVTKASFLTSLFCGFLIGLGVIGVTAGAHRLWAHRSYTATNSLKIFLMLCHTLVGQGSIYEWVKYHRLHHEQFCTHNDPYNPTKGFIYTHVYCFIRKPTPEQEELANKIDMSDLEQDSVVMFQKRYYWILYALIMVILPLYVPLKFWHETFICTAFIVVWMRHGLILHLSWLIYSASTVLGLKKGERYPLDTNAIFLIKKKFWLQYHYLVPWDYQTGEFGNYGVDYVSKFIRVCAALDYASDLRMIDSSGVKNALEACFKTKKNIKDCLLEENLSSSVPKDHYLRPSKFYNAS</sequence>
<name>A0A5N4AHL6_PHOPY</name>
<proteinExistence type="inferred from homology"/>
<comment type="subcellular location">
    <subcellularLocation>
        <location evidence="1">Membrane</location>
        <topology evidence="1">Multi-pass membrane protein</topology>
    </subcellularLocation>
</comment>
<evidence type="ECO:0000256" key="4">
    <source>
        <dbReference type="ARBA" id="ARBA00022692"/>
    </source>
</evidence>